<accession>A0A5E4B6Q3</accession>
<reference evidence="1" key="2">
    <citation type="submission" date="2020-08" db="EMBL/GenBank/DDBJ databases">
        <authorList>
            <person name="Shumante A."/>
            <person name="Zimin A.V."/>
            <person name="Puiu D."/>
            <person name="Salzberg S.L."/>
        </authorList>
    </citation>
    <scope>NUCLEOTIDE SEQUENCE</scope>
    <source>
        <strain evidence="1">WC2-LM</strain>
        <tissue evidence="1">Liver</tissue>
    </source>
</reference>
<gene>
    <name evidence="1" type="ORF">GHT09_019643</name>
    <name evidence="2" type="ORF">MONAX_5E042173</name>
</gene>
<dbReference type="Proteomes" id="UP000335636">
    <property type="component" value="Unassembled WGS sequence"/>
</dbReference>
<organism evidence="2 3">
    <name type="scientific">Marmota monax</name>
    <name type="common">Woodchuck</name>
    <dbReference type="NCBI Taxonomy" id="9995"/>
    <lineage>
        <taxon>Eukaryota</taxon>
        <taxon>Metazoa</taxon>
        <taxon>Chordata</taxon>
        <taxon>Craniata</taxon>
        <taxon>Vertebrata</taxon>
        <taxon>Euteleostomi</taxon>
        <taxon>Mammalia</taxon>
        <taxon>Eutheria</taxon>
        <taxon>Euarchontoglires</taxon>
        <taxon>Glires</taxon>
        <taxon>Rodentia</taxon>
        <taxon>Sciuromorpha</taxon>
        <taxon>Sciuridae</taxon>
        <taxon>Xerinae</taxon>
        <taxon>Marmotini</taxon>
        <taxon>Marmota</taxon>
    </lineage>
</organism>
<dbReference type="AlphaFoldDB" id="A0A5E4B6Q3"/>
<name>A0A5E4B6Q3_MARMO</name>
<evidence type="ECO:0000313" key="1">
    <source>
        <dbReference type="EMBL" id="KAF7469153.1"/>
    </source>
</evidence>
<reference evidence="2 3" key="1">
    <citation type="submission" date="2019-04" db="EMBL/GenBank/DDBJ databases">
        <authorList>
            <person name="Alioto T."/>
            <person name="Alioto T."/>
        </authorList>
    </citation>
    <scope>NUCLEOTIDE SEQUENCE [LARGE SCALE GENOMIC DNA]</scope>
</reference>
<sequence length="175" mass="19552">MEPAQGPERQSFKGPGLRHLLESRVTYSLGTVPTTGLSPLPEQAQELIADPPAHWGCSSSASGTDRAYDAKLLPTVALCIQSMAHRGASHMFTCKDILGPLKDLWCSSPSFRDPLRAHTSCELRWTLNEDEVMWRTIPPLTSWRRGKQVNENWGLGRVTRYGGEFGKGEKWQVYL</sequence>
<evidence type="ECO:0000313" key="2">
    <source>
        <dbReference type="EMBL" id="VTJ64551.1"/>
    </source>
</evidence>
<dbReference type="EMBL" id="CABDUW010000272">
    <property type="protein sequence ID" value="VTJ64551.1"/>
    <property type="molecule type" value="Genomic_DNA"/>
</dbReference>
<proteinExistence type="predicted"/>
<protein>
    <submittedName>
        <fullName evidence="2">Uncharacterized protein</fullName>
    </submittedName>
</protein>
<dbReference type="Proteomes" id="UP000662637">
    <property type="component" value="Unassembled WGS sequence"/>
</dbReference>
<keyword evidence="3" id="KW-1185">Reference proteome</keyword>
<evidence type="ECO:0000313" key="3">
    <source>
        <dbReference type="Proteomes" id="UP000335636"/>
    </source>
</evidence>
<dbReference type="EMBL" id="WJEC01007678">
    <property type="protein sequence ID" value="KAF7469153.1"/>
    <property type="molecule type" value="Genomic_DNA"/>
</dbReference>